<dbReference type="RefSeq" id="WP_051968565.1">
    <property type="nucleotide sequence ID" value="NZ_CP091519.2"/>
</dbReference>
<evidence type="ECO:0000313" key="3">
    <source>
        <dbReference type="Proteomes" id="UP000254209"/>
    </source>
</evidence>
<accession>A0A376BM03</accession>
<name>A0A376BM03_9NEIS</name>
<proteinExistence type="predicted"/>
<organism evidence="2 3">
    <name type="scientific">Alysiella crassa</name>
    <dbReference type="NCBI Taxonomy" id="153491"/>
    <lineage>
        <taxon>Bacteria</taxon>
        <taxon>Pseudomonadati</taxon>
        <taxon>Pseudomonadota</taxon>
        <taxon>Betaproteobacteria</taxon>
        <taxon>Neisseriales</taxon>
        <taxon>Neisseriaceae</taxon>
        <taxon>Alysiella</taxon>
    </lineage>
</organism>
<feature type="chain" id="PRO_5016812074" description="Lipoprotein" evidence="1">
    <location>
        <begin position="18"/>
        <end position="277"/>
    </location>
</feature>
<evidence type="ECO:0000256" key="1">
    <source>
        <dbReference type="SAM" id="SignalP"/>
    </source>
</evidence>
<dbReference type="OrthoDB" id="8613001at2"/>
<dbReference type="PROSITE" id="PS51257">
    <property type="entry name" value="PROKAR_LIPOPROTEIN"/>
    <property type="match status" value="1"/>
</dbReference>
<keyword evidence="3" id="KW-1185">Reference proteome</keyword>
<evidence type="ECO:0008006" key="4">
    <source>
        <dbReference type="Google" id="ProtNLM"/>
    </source>
</evidence>
<dbReference type="Proteomes" id="UP000254209">
    <property type="component" value="Unassembled WGS sequence"/>
</dbReference>
<dbReference type="STRING" id="1120980.GCA_000745955_01891"/>
<evidence type="ECO:0000313" key="2">
    <source>
        <dbReference type="EMBL" id="SSY70792.1"/>
    </source>
</evidence>
<sequence length="277" mass="30491">MIKSILTLLLVSIGLTACDGTPKPNTANPSAVASVSGSLNDGNPYQDKTLTFAAQDVAPNQLDYIAASAPTTFYYTPQGEPSPTQVENGYYRQILGKTSDGRSVVQDFYQATQKPQTSPFILMVNASEQSFDKSVLDSRVIWYDGQGEITSVGEFSNGVQQGWLNVYEFNQLIMQLRDHDKGIDIRYFVPSEQLWGEARLQENLNTGAVSLANLTFYHGNGKVLSEVKVDESGKPTGVNTYDINGQRVDAKQNATLNETMLRRFAVLMGKLPQLMAR</sequence>
<feature type="signal peptide" evidence="1">
    <location>
        <begin position="1"/>
        <end position="17"/>
    </location>
</feature>
<dbReference type="EMBL" id="UFSO01000002">
    <property type="protein sequence ID" value="SSY70792.1"/>
    <property type="molecule type" value="Genomic_DNA"/>
</dbReference>
<dbReference type="AlphaFoldDB" id="A0A376BM03"/>
<keyword evidence="1" id="KW-0732">Signal</keyword>
<protein>
    <recommendedName>
        <fullName evidence="4">Lipoprotein</fullName>
    </recommendedName>
</protein>
<reference evidence="2 3" key="1">
    <citation type="submission" date="2018-06" db="EMBL/GenBank/DDBJ databases">
        <authorList>
            <consortium name="Pathogen Informatics"/>
            <person name="Doyle S."/>
        </authorList>
    </citation>
    <scope>NUCLEOTIDE SEQUENCE [LARGE SCALE GENOMIC DNA]</scope>
    <source>
        <strain evidence="2 3">NCTC10283</strain>
    </source>
</reference>
<gene>
    <name evidence="2" type="ORF">NCTC10283_00906</name>
</gene>